<proteinExistence type="predicted"/>
<evidence type="ECO:0000313" key="1">
    <source>
        <dbReference type="EMBL" id="RMJ11414.1"/>
    </source>
</evidence>
<evidence type="ECO:0000313" key="2">
    <source>
        <dbReference type="Proteomes" id="UP000277212"/>
    </source>
</evidence>
<dbReference type="AlphaFoldDB" id="A0A3M2S1I4"/>
<keyword evidence="2" id="KW-1185">Reference proteome</keyword>
<comment type="caution">
    <text evidence="1">The sequence shown here is derived from an EMBL/GenBank/DDBJ whole genome shotgun (WGS) entry which is preliminary data.</text>
</comment>
<organism evidence="1 2">
    <name type="scientific">Fusarium kuroshium</name>
    <dbReference type="NCBI Taxonomy" id="2010991"/>
    <lineage>
        <taxon>Eukaryota</taxon>
        <taxon>Fungi</taxon>
        <taxon>Dikarya</taxon>
        <taxon>Ascomycota</taxon>
        <taxon>Pezizomycotina</taxon>
        <taxon>Sordariomycetes</taxon>
        <taxon>Hypocreomycetidae</taxon>
        <taxon>Hypocreales</taxon>
        <taxon>Nectriaceae</taxon>
        <taxon>Fusarium</taxon>
        <taxon>Fusarium solani species complex</taxon>
    </lineage>
</organism>
<protein>
    <submittedName>
        <fullName evidence="1">Uncharacterized protein</fullName>
    </submittedName>
</protein>
<accession>A0A3M2S1I4</accession>
<gene>
    <name evidence="1" type="ORF">CDV36_008959</name>
</gene>
<name>A0A3M2S1I4_9HYPO</name>
<dbReference type="EMBL" id="NKUJ01000168">
    <property type="protein sequence ID" value="RMJ11414.1"/>
    <property type="molecule type" value="Genomic_DNA"/>
</dbReference>
<reference evidence="1 2" key="1">
    <citation type="submission" date="2017-06" db="EMBL/GenBank/DDBJ databases">
        <title>Comparative genomic analysis of Ambrosia Fusariam Clade fungi.</title>
        <authorList>
            <person name="Stajich J.E."/>
            <person name="Carrillo J."/>
            <person name="Kijimoto T."/>
            <person name="Eskalen A."/>
            <person name="O'Donnell K."/>
            <person name="Kasson M."/>
        </authorList>
    </citation>
    <scope>NUCLEOTIDE SEQUENCE [LARGE SCALE GENOMIC DNA]</scope>
    <source>
        <strain evidence="1">UCR3666</strain>
    </source>
</reference>
<sequence>MKGYTQWKSARSGTVGAAPSKEKCWTLAMNFQLLEDEAFEDEELQELFNGLETTTPGFIIADDVLIKDEDLVVLFEQLEDDPLHSPKLSNP</sequence>
<dbReference type="Proteomes" id="UP000277212">
    <property type="component" value="Unassembled WGS sequence"/>
</dbReference>